<dbReference type="GO" id="GO:0008234">
    <property type="term" value="F:cysteine-type peptidase activity"/>
    <property type="evidence" value="ECO:0007669"/>
    <property type="project" value="InterPro"/>
</dbReference>
<dbReference type="AlphaFoldDB" id="A0A921U2T1"/>
<evidence type="ECO:0000313" key="6">
    <source>
        <dbReference type="Proteomes" id="UP000807115"/>
    </source>
</evidence>
<keyword evidence="2" id="KW-0732">Signal</keyword>
<dbReference type="InterPro" id="IPR038765">
    <property type="entry name" value="Papain-like_cys_pep_sf"/>
</dbReference>
<gene>
    <name evidence="5" type="ORF">BDA96_10G309900</name>
</gene>
<dbReference type="Pfam" id="PF08246">
    <property type="entry name" value="Inhibitor_I29"/>
    <property type="match status" value="1"/>
</dbReference>
<dbReference type="Gene3D" id="1.10.287.2250">
    <property type="match status" value="1"/>
</dbReference>
<feature type="chain" id="PRO_5037965116" description="Peptidase C1A papain C-terminal domain-containing protein" evidence="2">
    <location>
        <begin position="24"/>
        <end position="310"/>
    </location>
</feature>
<dbReference type="InterPro" id="IPR013128">
    <property type="entry name" value="Peptidase_C1A"/>
</dbReference>
<dbReference type="SMART" id="SM00848">
    <property type="entry name" value="Inhibitor_I29"/>
    <property type="match status" value="1"/>
</dbReference>
<dbReference type="InterPro" id="IPR000668">
    <property type="entry name" value="Peptidase_C1A_C"/>
</dbReference>
<feature type="domain" description="Peptidase C1A papain C-terminal" evidence="3">
    <location>
        <begin position="76"/>
        <end position="287"/>
    </location>
</feature>
<accession>A0A921U2T1</accession>
<dbReference type="PANTHER" id="PTHR12411">
    <property type="entry name" value="CYSTEINE PROTEASE FAMILY C1-RELATED"/>
    <property type="match status" value="1"/>
</dbReference>
<dbReference type="Gene3D" id="2.40.50.170">
    <property type="entry name" value="Cysteine proteinases. Chain C"/>
    <property type="match status" value="1"/>
</dbReference>
<reference evidence="5" key="1">
    <citation type="journal article" date="2019" name="BMC Genomics">
        <title>A new reference genome for Sorghum bicolor reveals high levels of sequence similarity between sweet and grain genotypes: implications for the genetics of sugar metabolism.</title>
        <authorList>
            <person name="Cooper E.A."/>
            <person name="Brenton Z.W."/>
            <person name="Flinn B.S."/>
            <person name="Jenkins J."/>
            <person name="Shu S."/>
            <person name="Flowers D."/>
            <person name="Luo F."/>
            <person name="Wang Y."/>
            <person name="Xia P."/>
            <person name="Barry K."/>
            <person name="Daum C."/>
            <person name="Lipzen A."/>
            <person name="Yoshinaga Y."/>
            <person name="Schmutz J."/>
            <person name="Saski C."/>
            <person name="Vermerris W."/>
            <person name="Kresovich S."/>
        </authorList>
    </citation>
    <scope>NUCLEOTIDE SEQUENCE</scope>
</reference>
<evidence type="ECO:0000259" key="4">
    <source>
        <dbReference type="SMART" id="SM00848"/>
    </source>
</evidence>
<dbReference type="GO" id="GO:0006508">
    <property type="term" value="P:proteolysis"/>
    <property type="evidence" value="ECO:0007669"/>
    <property type="project" value="InterPro"/>
</dbReference>
<dbReference type="InterPro" id="IPR013201">
    <property type="entry name" value="Prot_inhib_I29"/>
</dbReference>
<reference evidence="5" key="2">
    <citation type="submission" date="2020-10" db="EMBL/GenBank/DDBJ databases">
        <authorList>
            <person name="Cooper E.A."/>
            <person name="Brenton Z.W."/>
            <person name="Flinn B.S."/>
            <person name="Jenkins J."/>
            <person name="Shu S."/>
            <person name="Flowers D."/>
            <person name="Luo F."/>
            <person name="Wang Y."/>
            <person name="Xia P."/>
            <person name="Barry K."/>
            <person name="Daum C."/>
            <person name="Lipzen A."/>
            <person name="Yoshinaga Y."/>
            <person name="Schmutz J."/>
            <person name="Saski C."/>
            <person name="Vermerris W."/>
            <person name="Kresovich S."/>
        </authorList>
    </citation>
    <scope>NUCLEOTIDE SEQUENCE</scope>
</reference>
<sequence length="310" mass="33323">MSPPRSAAPAAALLVLTVALAAAAAPLERADDTSSDGRLRLEVFRDNLGYIDAHNAEADAGLHTFRLGLTPFADLTMDEFRAHALGFLNSTLPRADDAGGCWAFSAVAAMEGINKIVTNNLISLSEQELIDCDTEDYGCNGGQIPENRKVVSIDSYENVPANNEKALQKAVANQPVSVAIDAGGLAFQLALQLGKHESESSSRICSSFWNCSSPINLSCAAYNLRGEAGPRRDGGGLRQRQRRGLLDRQELVGRGADWGEGGSIRMARNVFLPMGKCGIAMDASYVPGEEWPQCNPTAEPEIKMVRAYYY</sequence>
<dbReference type="SUPFAM" id="SSF54001">
    <property type="entry name" value="Cysteine proteinases"/>
    <property type="match status" value="1"/>
</dbReference>
<name>A0A921U2T1_SORBI</name>
<feature type="signal peptide" evidence="2">
    <location>
        <begin position="1"/>
        <end position="23"/>
    </location>
</feature>
<evidence type="ECO:0000256" key="2">
    <source>
        <dbReference type="SAM" id="SignalP"/>
    </source>
</evidence>
<comment type="similarity">
    <text evidence="1">Belongs to the peptidase C1 family.</text>
</comment>
<evidence type="ECO:0008006" key="7">
    <source>
        <dbReference type="Google" id="ProtNLM"/>
    </source>
</evidence>
<dbReference type="Pfam" id="PF00112">
    <property type="entry name" value="Peptidase_C1"/>
    <property type="match status" value="2"/>
</dbReference>
<evidence type="ECO:0000313" key="5">
    <source>
        <dbReference type="EMBL" id="KAG0515814.1"/>
    </source>
</evidence>
<comment type="caution">
    <text evidence="5">The sequence shown here is derived from an EMBL/GenBank/DDBJ whole genome shotgun (WGS) entry which is preliminary data.</text>
</comment>
<dbReference type="Proteomes" id="UP000807115">
    <property type="component" value="Chromosome 10"/>
</dbReference>
<dbReference type="Gene3D" id="3.90.70.10">
    <property type="entry name" value="Cysteine proteinases"/>
    <property type="match status" value="2"/>
</dbReference>
<protein>
    <recommendedName>
        <fullName evidence="7">Peptidase C1A papain C-terminal domain-containing protein</fullName>
    </recommendedName>
</protein>
<feature type="domain" description="Cathepsin propeptide inhibitor" evidence="4">
    <location>
        <begin position="28"/>
        <end position="80"/>
    </location>
</feature>
<evidence type="ECO:0000256" key="1">
    <source>
        <dbReference type="ARBA" id="ARBA00008455"/>
    </source>
</evidence>
<evidence type="ECO:0000259" key="3">
    <source>
        <dbReference type="SMART" id="SM00645"/>
    </source>
</evidence>
<organism evidence="5 6">
    <name type="scientific">Sorghum bicolor</name>
    <name type="common">Sorghum</name>
    <name type="synonym">Sorghum vulgare</name>
    <dbReference type="NCBI Taxonomy" id="4558"/>
    <lineage>
        <taxon>Eukaryota</taxon>
        <taxon>Viridiplantae</taxon>
        <taxon>Streptophyta</taxon>
        <taxon>Embryophyta</taxon>
        <taxon>Tracheophyta</taxon>
        <taxon>Spermatophyta</taxon>
        <taxon>Magnoliopsida</taxon>
        <taxon>Liliopsida</taxon>
        <taxon>Poales</taxon>
        <taxon>Poaceae</taxon>
        <taxon>PACMAD clade</taxon>
        <taxon>Panicoideae</taxon>
        <taxon>Andropogonodae</taxon>
        <taxon>Andropogoneae</taxon>
        <taxon>Sorghinae</taxon>
        <taxon>Sorghum</taxon>
    </lineage>
</organism>
<dbReference type="SMART" id="SM00645">
    <property type="entry name" value="Pept_C1"/>
    <property type="match status" value="1"/>
</dbReference>
<proteinExistence type="inferred from homology"/>
<dbReference type="EMBL" id="CM027689">
    <property type="protein sequence ID" value="KAG0515814.1"/>
    <property type="molecule type" value="Genomic_DNA"/>
</dbReference>